<dbReference type="GO" id="GO:0030288">
    <property type="term" value="C:outer membrane-bounded periplasmic space"/>
    <property type="evidence" value="ECO:0007669"/>
    <property type="project" value="TreeGrafter"/>
</dbReference>
<keyword evidence="1 4" id="KW-0813">Transport</keyword>
<evidence type="ECO:0000256" key="1">
    <source>
        <dbReference type="ARBA" id="ARBA00022448"/>
    </source>
</evidence>
<evidence type="ECO:0000256" key="4">
    <source>
        <dbReference type="HAMAP-Rule" id="MF_01914"/>
    </source>
</evidence>
<keyword evidence="3 4" id="KW-0574">Periplasm</keyword>
<dbReference type="Pfam" id="PF03968">
    <property type="entry name" value="LptD_N"/>
    <property type="match status" value="1"/>
</dbReference>
<proteinExistence type="inferred from homology"/>
<protein>
    <recommendedName>
        <fullName evidence="4">Lipopolysaccharide export system protein LptA</fullName>
    </recommendedName>
</protein>
<accession>A0AA43TQI7</accession>
<keyword evidence="8" id="KW-1185">Reference proteome</keyword>
<feature type="compositionally biased region" description="Polar residues" evidence="5">
    <location>
        <begin position="182"/>
        <end position="196"/>
    </location>
</feature>
<dbReference type="PANTHER" id="PTHR36504">
    <property type="entry name" value="LIPOPOLYSACCHARIDE EXPORT SYSTEM PROTEIN LPTA"/>
    <property type="match status" value="1"/>
</dbReference>
<dbReference type="GO" id="GO:0015920">
    <property type="term" value="P:lipopolysaccharide transport"/>
    <property type="evidence" value="ECO:0007669"/>
    <property type="project" value="UniProtKB-UniRule"/>
</dbReference>
<feature type="chain" id="PRO_5041495492" description="Lipopolysaccharide export system protein LptA" evidence="4">
    <location>
        <begin position="32"/>
        <end position="196"/>
    </location>
</feature>
<name>A0AA43TQI7_9GAMM</name>
<dbReference type="InterPro" id="IPR005653">
    <property type="entry name" value="OstA-like_N"/>
</dbReference>
<feature type="signal peptide" evidence="4">
    <location>
        <begin position="1"/>
        <end position="31"/>
    </location>
</feature>
<feature type="domain" description="Organic solvent tolerance-like N-terminal" evidence="6">
    <location>
        <begin position="42"/>
        <end position="150"/>
    </location>
</feature>
<keyword evidence="2 4" id="KW-0732">Signal</keyword>
<dbReference type="NCBIfam" id="TIGR03002">
    <property type="entry name" value="outer_YhbN_LptA"/>
    <property type="match status" value="1"/>
</dbReference>
<evidence type="ECO:0000259" key="6">
    <source>
        <dbReference type="Pfam" id="PF03968"/>
    </source>
</evidence>
<comment type="similarity">
    <text evidence="4">Belongs to the LptA family.</text>
</comment>
<evidence type="ECO:0000256" key="5">
    <source>
        <dbReference type="SAM" id="MobiDB-lite"/>
    </source>
</evidence>
<sequence length="196" mass="21591" precursor="true">MKQNNKPRCWALLRSSCYLLLVALYSAGAYALESDANQPIIIDSNAATYDDLKGVSIYTGNVISVQGSIRVQSDKLVVYFIEGEVDKLVFTGKPAKFKQTPNEGAQDITGEALTGEYYPKKNLLVLIDKATVWRETGAYSSDMIVYDLKTSLVKAGEKESTSKRVRVVLQPKGKEESKTKEQSPVSAQPTVKDNSQ</sequence>
<feature type="region of interest" description="Disordered" evidence="5">
    <location>
        <begin position="156"/>
        <end position="196"/>
    </location>
</feature>
<dbReference type="Gene3D" id="2.60.450.10">
    <property type="entry name" value="Lipopolysaccharide (LPS) transport protein A like domain"/>
    <property type="match status" value="1"/>
</dbReference>
<comment type="subunit">
    <text evidence="4">Component of the lipopolysaccharide transport and assembly complex.</text>
</comment>
<feature type="compositionally biased region" description="Basic and acidic residues" evidence="5">
    <location>
        <begin position="172"/>
        <end position="181"/>
    </location>
</feature>
<dbReference type="PANTHER" id="PTHR36504:SF1">
    <property type="entry name" value="LIPOPOLYSACCHARIDE EXPORT SYSTEM PROTEIN LPTA"/>
    <property type="match status" value="1"/>
</dbReference>
<dbReference type="GO" id="GO:0017089">
    <property type="term" value="F:glycolipid transfer activity"/>
    <property type="evidence" value="ECO:0007669"/>
    <property type="project" value="TreeGrafter"/>
</dbReference>
<dbReference type="InterPro" id="IPR014340">
    <property type="entry name" value="LptA"/>
</dbReference>
<evidence type="ECO:0000256" key="3">
    <source>
        <dbReference type="ARBA" id="ARBA00022764"/>
    </source>
</evidence>
<dbReference type="AlphaFoldDB" id="A0AA43TQI7"/>
<dbReference type="InterPro" id="IPR052037">
    <property type="entry name" value="LPS_export_LptA"/>
</dbReference>
<evidence type="ECO:0000313" key="7">
    <source>
        <dbReference type="EMBL" id="MDI1231910.1"/>
    </source>
</evidence>
<evidence type="ECO:0000256" key="2">
    <source>
        <dbReference type="ARBA" id="ARBA00022729"/>
    </source>
</evidence>
<gene>
    <name evidence="4 7" type="primary">lptA</name>
    <name evidence="7" type="ORF">PSU93_12240</name>
</gene>
<evidence type="ECO:0000313" key="8">
    <source>
        <dbReference type="Proteomes" id="UP001160519"/>
    </source>
</evidence>
<reference evidence="7" key="1">
    <citation type="submission" date="2023-01" db="EMBL/GenBank/DDBJ databases">
        <title>Biogeochemical cycle of methane in antarctic sediments.</title>
        <authorList>
            <person name="Roldan D.M."/>
            <person name="Menes R.J."/>
        </authorList>
    </citation>
    <scope>NUCLEOTIDE SEQUENCE [LARGE SCALE GENOMIC DNA]</scope>
    <source>
        <strain evidence="7">K-2018 MAG008</strain>
    </source>
</reference>
<dbReference type="GO" id="GO:0009279">
    <property type="term" value="C:cell outer membrane"/>
    <property type="evidence" value="ECO:0007669"/>
    <property type="project" value="TreeGrafter"/>
</dbReference>
<comment type="caution">
    <text evidence="7">The sequence shown here is derived from an EMBL/GenBank/DDBJ whole genome shotgun (WGS) entry which is preliminary data.</text>
</comment>
<dbReference type="EMBL" id="JAQSDF010000048">
    <property type="protein sequence ID" value="MDI1231910.1"/>
    <property type="molecule type" value="Genomic_DNA"/>
</dbReference>
<dbReference type="GO" id="GO:0043165">
    <property type="term" value="P:Gram-negative-bacterium-type cell outer membrane assembly"/>
    <property type="evidence" value="ECO:0007669"/>
    <property type="project" value="UniProtKB-UniRule"/>
</dbReference>
<dbReference type="HAMAP" id="MF_01914">
    <property type="entry name" value="LPS_assembly_LptA"/>
    <property type="match status" value="1"/>
</dbReference>
<comment type="subcellular location">
    <subcellularLocation>
        <location evidence="4">Periplasm</location>
    </subcellularLocation>
</comment>
<comment type="function">
    <text evidence="4">Involved in the assembly of lipopolysaccharide (LPS). Required for the translocation of LPS from the inner membrane to the outer membrane. May form a bridge between the inner membrane and the outer membrane, via interactions with LptC and LptD, thereby facilitating LPS transfer across the periplasm.</text>
</comment>
<organism evidence="7 8">
    <name type="scientific">Candidatus Methylobacter titanis</name>
    <dbReference type="NCBI Taxonomy" id="3053457"/>
    <lineage>
        <taxon>Bacteria</taxon>
        <taxon>Pseudomonadati</taxon>
        <taxon>Pseudomonadota</taxon>
        <taxon>Gammaproteobacteria</taxon>
        <taxon>Methylococcales</taxon>
        <taxon>Methylococcaceae</taxon>
        <taxon>Methylobacter</taxon>
    </lineage>
</organism>
<dbReference type="Proteomes" id="UP001160519">
    <property type="component" value="Unassembled WGS sequence"/>
</dbReference>
<dbReference type="GO" id="GO:0001530">
    <property type="term" value="F:lipopolysaccharide binding"/>
    <property type="evidence" value="ECO:0007669"/>
    <property type="project" value="InterPro"/>
</dbReference>